<keyword evidence="3" id="KW-1185">Reference proteome</keyword>
<dbReference type="EMBL" id="JACBXS010000031">
    <property type="protein sequence ID" value="NYS26050.1"/>
    <property type="molecule type" value="Genomic_DNA"/>
</dbReference>
<reference evidence="2 3" key="1">
    <citation type="journal article" date="2000" name="Arch. Microbiol.">
        <title>Rhodobaca bogoriensis gen. nov. and sp. nov., an alkaliphilic purple nonsulfur bacterium from African Rift Valley soda lakes.</title>
        <authorList>
            <person name="Milford A.D."/>
            <person name="Achenbach L.A."/>
            <person name="Jung D.O."/>
            <person name="Madigan M.T."/>
        </authorList>
    </citation>
    <scope>NUCLEOTIDE SEQUENCE [LARGE SCALE GENOMIC DNA]</scope>
    <source>
        <strain evidence="2 3">2376</strain>
    </source>
</reference>
<gene>
    <name evidence="2" type="ORF">HUK65_13730</name>
</gene>
<organism evidence="2 3">
    <name type="scientific">Rhabdonatronobacter sediminivivens</name>
    <dbReference type="NCBI Taxonomy" id="2743469"/>
    <lineage>
        <taxon>Bacteria</taxon>
        <taxon>Pseudomonadati</taxon>
        <taxon>Pseudomonadota</taxon>
        <taxon>Alphaproteobacteria</taxon>
        <taxon>Rhodobacterales</taxon>
        <taxon>Paracoccaceae</taxon>
        <taxon>Rhabdonatronobacter</taxon>
    </lineage>
</organism>
<dbReference type="CDD" id="cd09726">
    <property type="entry name" value="RAMP_I_III"/>
    <property type="match status" value="1"/>
</dbReference>
<dbReference type="Proteomes" id="UP000529417">
    <property type="component" value="Unassembled WGS sequence"/>
</dbReference>
<evidence type="ECO:0000256" key="1">
    <source>
        <dbReference type="SAM" id="MobiDB-lite"/>
    </source>
</evidence>
<sequence length="708" mass="77295">MTGAGTASASVKPDTQRFSLSVRLLEDMHSGSGSTVHELDAVQQRDRYGNPVVRDRHLRGLLREEGYALVKMGAATMRDVNRLFGQPGNDTRSSVLISSLRLSPGVWHELRQIASTARRSLDRGPLEDTLRLQEHVAAHTEFAAEMELLDPELTPLLERCMRRVSAIGANRTRGDGTILAKFQALPEKAAPTACGVTGEPEAGTCRLRLLIRAEEPICMANTATPDNVIPTECYVRGQAVQGAFVSWALRRGQPVAAAQLLATEDAPEFSNSYPLPILDPVGAQAAMQSLDVRPVPLDTMTSKPPPQSDSGWPWWAESASEKTQDETAAKPKRPGDHEFLFRSNTAESYTRYIPLIRPYMRNDAGHSQRTGDEQQLYTVEEIAEHTLFLAEIIFTDPAQARSFELAFAAVIEGKSWLTLGRGGGLARILKAEWLSSQQPSTRDRSERPPKGLRVILDSDLIMRGPLLGFRDKLDLELLADASGFDPEQAAKLKEERATFDTVEIHGFNPVSAGPRQPAIALRRGSVLEVTGPEAALRALAAALSARPVLGERSKEGFGRIRVESSDARASQEDKPADPIVSLNERALHRAEADRRLIEPNGPSRKQWTDFAKQALGASSVDELNALIGTRLDHAEKLGGVAWQKVDLVAMKEAIADIAAATQDMADGPDDDNDRVAALHLREARLYVVALAMMSRPEKDDMNGDGGHG</sequence>
<evidence type="ECO:0008006" key="4">
    <source>
        <dbReference type="Google" id="ProtNLM"/>
    </source>
</evidence>
<comment type="caution">
    <text evidence="2">The sequence shown here is derived from an EMBL/GenBank/DDBJ whole genome shotgun (WGS) entry which is preliminary data.</text>
</comment>
<feature type="compositionally biased region" description="Basic and acidic residues" evidence="1">
    <location>
        <begin position="319"/>
        <end position="337"/>
    </location>
</feature>
<feature type="region of interest" description="Disordered" evidence="1">
    <location>
        <begin position="299"/>
        <end position="337"/>
    </location>
</feature>
<evidence type="ECO:0000313" key="3">
    <source>
        <dbReference type="Proteomes" id="UP000529417"/>
    </source>
</evidence>
<evidence type="ECO:0000313" key="2">
    <source>
        <dbReference type="EMBL" id="NYS26050.1"/>
    </source>
</evidence>
<dbReference type="AlphaFoldDB" id="A0A7Z0I1D8"/>
<name>A0A7Z0I1D8_9RHOB</name>
<protein>
    <recommendedName>
        <fullName evidence="4">CRISPR-associated protein Csx10</fullName>
    </recommendedName>
</protein>
<accession>A0A7Z0I1D8</accession>
<proteinExistence type="predicted"/>
<dbReference type="RefSeq" id="WP_179906847.1">
    <property type="nucleotide sequence ID" value="NZ_JACBXS010000031.1"/>
</dbReference>